<dbReference type="Proteomes" id="UP001375539">
    <property type="component" value="Unassembled WGS sequence"/>
</dbReference>
<reference evidence="1" key="1">
    <citation type="submission" date="2024-03" db="EMBL/GenBank/DDBJ databases">
        <title>Novel Streptomyces species of biotechnological and ecological value are a feature of Machair soil.</title>
        <authorList>
            <person name="Prole J.R."/>
            <person name="Goodfellow M."/>
            <person name="Allenby N."/>
            <person name="Ward A.C."/>
        </authorList>
    </citation>
    <scope>NUCLEOTIDE SEQUENCE</scope>
    <source>
        <strain evidence="1">MS1.AVA.4</strain>
    </source>
</reference>
<dbReference type="EMBL" id="JBBKAI010000002">
    <property type="protein sequence ID" value="MEJ8661232.1"/>
    <property type="molecule type" value="Genomic_DNA"/>
</dbReference>
<evidence type="ECO:0000313" key="2">
    <source>
        <dbReference type="Proteomes" id="UP001375539"/>
    </source>
</evidence>
<sequence>MAYDDGFDHSPGHSPDNGPEHGTGLGPEHGTGLGPGPGPAHGPGHDAGPHHRADPFPTALKILVAGGFGVGKTTFVGAVSEIEPLSTEEVLTTVSVATDSLEGVESKTTTTVAMDFGRITLDDRHVLYLFGTPGQERFWFMWDELSEGALGAVVLADTRRLEDSFSAVDFFERRGLGFVVAVNEFDGAYRYEAEEVRAAIDLKPEVPVVLCDARTASSGISTLVTLLQHLLTTIPAPAAAPSYGAQS</sequence>
<evidence type="ECO:0000313" key="1">
    <source>
        <dbReference type="EMBL" id="MEJ8661232.1"/>
    </source>
</evidence>
<comment type="caution">
    <text evidence="1">The sequence shown here is derived from an EMBL/GenBank/DDBJ whole genome shotgun (WGS) entry which is preliminary data.</text>
</comment>
<accession>A0ACC6QTT2</accession>
<organism evidence="1 2">
    <name type="scientific">Streptomyces pratisoli</name>
    <dbReference type="NCBI Taxonomy" id="3139917"/>
    <lineage>
        <taxon>Bacteria</taxon>
        <taxon>Bacillati</taxon>
        <taxon>Actinomycetota</taxon>
        <taxon>Actinomycetes</taxon>
        <taxon>Kitasatosporales</taxon>
        <taxon>Streptomycetaceae</taxon>
        <taxon>Streptomyces</taxon>
    </lineage>
</organism>
<proteinExistence type="predicted"/>
<name>A0ACC6QTT2_9ACTN</name>
<protein>
    <submittedName>
        <fullName evidence="1">ATP/GTP-binding protein</fullName>
    </submittedName>
</protein>
<keyword evidence="2" id="KW-1185">Reference proteome</keyword>
<gene>
    <name evidence="1" type="ORF">WKI58_32780</name>
</gene>